<keyword evidence="4 6" id="KW-0371">Homeobox</keyword>
<keyword evidence="2" id="KW-0217">Developmental protein</keyword>
<feature type="region of interest" description="Disordered" evidence="9">
    <location>
        <begin position="563"/>
        <end position="590"/>
    </location>
</feature>
<feature type="compositionally biased region" description="Low complexity" evidence="9">
    <location>
        <begin position="498"/>
        <end position="512"/>
    </location>
</feature>
<keyword evidence="12" id="KW-1185">Reference proteome</keyword>
<feature type="compositionally biased region" description="Polar residues" evidence="9">
    <location>
        <begin position="531"/>
        <end position="546"/>
    </location>
</feature>
<comment type="caution">
    <text evidence="11">The sequence shown here is derived from an EMBL/GenBank/DDBJ whole genome shotgun (WGS) entry which is preliminary data.</text>
</comment>
<evidence type="ECO:0000256" key="1">
    <source>
        <dbReference type="ARBA" id="ARBA00004123"/>
    </source>
</evidence>
<feature type="region of interest" description="Disordered" evidence="9">
    <location>
        <begin position="152"/>
        <end position="174"/>
    </location>
</feature>
<evidence type="ECO:0000256" key="7">
    <source>
        <dbReference type="RuleBase" id="RU000682"/>
    </source>
</evidence>
<feature type="region of interest" description="Disordered" evidence="9">
    <location>
        <begin position="1"/>
        <end position="83"/>
    </location>
</feature>
<sequence>MALETERCSPNNASSPGPTDNNRRPGLDDCSDQTKEVVSSSSQSSSTTTSPQQPQPDVTVSAFRPVRDGAASDGDDDRMPPKVVAEESSLLACSKPLSICSPLQNKTAVAVDPLYNRHSSPPPLQQPVRKKPSTQVQKAQQVTTDVPRWVQLQQQQQQHSAHNGDHGPLQPPANAAAAAAVEYTMAMAAAAAAAAGGGGHVPPGFPFNSWMYRFNFLPIVPACRPEYFREIQHHNLQHPTDGGSLETTDDRPPAALHLQSQHAEFARQLQLNGTVGNLHHHHIPVVPSSQVVQSAAHQPLQPPPPPPPPQPSSQQPPMMPTGYVSRPTSTSGSSDVSSSYGCGGGPPMAAGAGTTKNCNSYRSPSPRSPSPFRLAFSVDNILRPEFGSKLHQHLQQQQQHHHHLHHHHHQPSPQHNRLGRPLSASPTPPTAAKLHFSTLLQNKPHTQQSTPSLHRPAPTRPKAAVVGPKRPSPAVAPDKVNKRKPAQQPLPACSPVISNNNNNCYDSDNSKSANGGRNSQHHHKPDDSGNEQESAGSDATGSGDQQSNDKEMWPAWVYCTRYSDRPSSGPRSRRMKRKDKCPEEKRPRTAFSGEQLSRLKKEFNENRYLTERRRQELANELGLNEAQIKIWFQNKRAKIKKSSGSKNPLALQLMAQGLYNHTTVAMSDEEMDDHLTVASS</sequence>
<evidence type="ECO:0000256" key="5">
    <source>
        <dbReference type="ARBA" id="ARBA00023242"/>
    </source>
</evidence>
<evidence type="ECO:0000256" key="3">
    <source>
        <dbReference type="ARBA" id="ARBA00023125"/>
    </source>
</evidence>
<dbReference type="SUPFAM" id="SSF46689">
    <property type="entry name" value="Homeodomain-like"/>
    <property type="match status" value="1"/>
</dbReference>
<reference evidence="11 12" key="1">
    <citation type="submission" date="2023-01" db="EMBL/GenBank/DDBJ databases">
        <authorList>
            <person name="Whitehead M."/>
        </authorList>
    </citation>
    <scope>NUCLEOTIDE SEQUENCE [LARGE SCALE GENOMIC DNA]</scope>
</reference>
<feature type="region of interest" description="Disordered" evidence="9">
    <location>
        <begin position="114"/>
        <end position="133"/>
    </location>
</feature>
<feature type="DNA-binding region" description="Homeobox" evidence="6">
    <location>
        <begin position="584"/>
        <end position="643"/>
    </location>
</feature>
<dbReference type="Pfam" id="PF10525">
    <property type="entry name" value="Engrail_1_C_sig"/>
    <property type="match status" value="1"/>
</dbReference>
<dbReference type="InterPro" id="IPR050720">
    <property type="entry name" value="Engrailed_Homeobox_TFs"/>
</dbReference>
<feature type="compositionally biased region" description="Low complexity" evidence="9">
    <location>
        <begin position="37"/>
        <end position="61"/>
    </location>
</feature>
<dbReference type="GO" id="GO:0000981">
    <property type="term" value="F:DNA-binding transcription factor activity, RNA polymerase II-specific"/>
    <property type="evidence" value="ECO:0007669"/>
    <property type="project" value="InterPro"/>
</dbReference>
<feature type="compositionally biased region" description="Low complexity" evidence="9">
    <location>
        <begin position="329"/>
        <end position="340"/>
    </location>
</feature>
<evidence type="ECO:0000256" key="9">
    <source>
        <dbReference type="SAM" id="MobiDB-lite"/>
    </source>
</evidence>
<evidence type="ECO:0000313" key="11">
    <source>
        <dbReference type="EMBL" id="CAI6358246.1"/>
    </source>
</evidence>
<evidence type="ECO:0000256" key="8">
    <source>
        <dbReference type="RuleBase" id="RU510713"/>
    </source>
</evidence>
<feature type="compositionally biased region" description="Low complexity" evidence="9">
    <location>
        <begin position="290"/>
        <end position="299"/>
    </location>
</feature>
<dbReference type="InterPro" id="IPR000047">
    <property type="entry name" value="HTH_motif"/>
</dbReference>
<dbReference type="CDD" id="cd00086">
    <property type="entry name" value="homeodomain"/>
    <property type="match status" value="1"/>
</dbReference>
<feature type="region of interest" description="Disordered" evidence="9">
    <location>
        <begin position="290"/>
        <end position="342"/>
    </location>
</feature>
<feature type="region of interest" description="Disordered" evidence="9">
    <location>
        <begin position="444"/>
        <end position="550"/>
    </location>
</feature>
<dbReference type="PROSITE" id="PS50071">
    <property type="entry name" value="HOMEOBOX_2"/>
    <property type="match status" value="1"/>
</dbReference>
<proteinExistence type="inferred from homology"/>
<feature type="compositionally biased region" description="Basic residues" evidence="9">
    <location>
        <begin position="399"/>
        <end position="410"/>
    </location>
</feature>
<dbReference type="PRINTS" id="PR00024">
    <property type="entry name" value="HOMEOBOX"/>
</dbReference>
<dbReference type="PANTHER" id="PTHR24341">
    <property type="entry name" value="HOMEOBOX PROTEIN ENGRAILED"/>
    <property type="match status" value="1"/>
</dbReference>
<dbReference type="FunFam" id="1.10.10.60:FF:000189">
    <property type="entry name" value="Homeobox protein engrailed-like"/>
    <property type="match status" value="1"/>
</dbReference>
<dbReference type="InterPro" id="IPR017970">
    <property type="entry name" value="Homeobox_CS"/>
</dbReference>
<dbReference type="InterPro" id="IPR020479">
    <property type="entry name" value="HD_metazoa"/>
</dbReference>
<name>A0AAV0WQZ2_9HEMI</name>
<feature type="compositionally biased region" description="Polar residues" evidence="9">
    <location>
        <begin position="8"/>
        <end position="20"/>
    </location>
</feature>
<feature type="compositionally biased region" description="Basic and acidic residues" evidence="9">
    <location>
        <begin position="21"/>
        <end position="35"/>
    </location>
</feature>
<comment type="subcellular location">
    <subcellularLocation>
        <location evidence="1 6 7">Nucleus</location>
    </subcellularLocation>
</comment>
<dbReference type="Gene3D" id="1.10.10.60">
    <property type="entry name" value="Homeodomain-like"/>
    <property type="match status" value="1"/>
</dbReference>
<dbReference type="InterPro" id="IPR019737">
    <property type="entry name" value="Homeobox-engrailed_CS"/>
</dbReference>
<dbReference type="Pfam" id="PF00046">
    <property type="entry name" value="Homeodomain"/>
    <property type="match status" value="1"/>
</dbReference>
<dbReference type="GO" id="GO:0005634">
    <property type="term" value="C:nucleus"/>
    <property type="evidence" value="ECO:0007669"/>
    <property type="project" value="UniProtKB-SubCell"/>
</dbReference>
<dbReference type="InterPro" id="IPR000747">
    <property type="entry name" value="HD_engrailed"/>
</dbReference>
<feature type="region of interest" description="Disordered" evidence="9">
    <location>
        <begin position="353"/>
        <end position="372"/>
    </location>
</feature>
<evidence type="ECO:0000256" key="4">
    <source>
        <dbReference type="ARBA" id="ARBA00023155"/>
    </source>
</evidence>
<dbReference type="AlphaFoldDB" id="A0AAV0WQZ2"/>
<dbReference type="SMART" id="SM00389">
    <property type="entry name" value="HOX"/>
    <property type="match status" value="1"/>
</dbReference>
<evidence type="ECO:0000313" key="12">
    <source>
        <dbReference type="Proteomes" id="UP001160148"/>
    </source>
</evidence>
<feature type="domain" description="Homeobox" evidence="10">
    <location>
        <begin position="582"/>
        <end position="642"/>
    </location>
</feature>
<gene>
    <name evidence="11" type="ORF">MEUPH1_LOCUS13782</name>
</gene>
<comment type="similarity">
    <text evidence="8">Belongs to the Engrailed homeobox family.</text>
</comment>
<feature type="region of interest" description="Disordered" evidence="9">
    <location>
        <begin position="390"/>
        <end position="431"/>
    </location>
</feature>
<protein>
    <recommendedName>
        <fullName evidence="8">Homeobox protein engrailed-like</fullName>
    </recommendedName>
</protein>
<dbReference type="PRINTS" id="PR00031">
    <property type="entry name" value="HTHREPRESSR"/>
</dbReference>
<dbReference type="GO" id="GO:0009653">
    <property type="term" value="P:anatomical structure morphogenesis"/>
    <property type="evidence" value="ECO:0007669"/>
    <property type="project" value="UniProtKB-ARBA"/>
</dbReference>
<dbReference type="GO" id="GO:0000978">
    <property type="term" value="F:RNA polymerase II cis-regulatory region sequence-specific DNA binding"/>
    <property type="evidence" value="ECO:0007669"/>
    <property type="project" value="TreeGrafter"/>
</dbReference>
<dbReference type="EMBL" id="CARXXK010000002">
    <property type="protein sequence ID" value="CAI6358246.1"/>
    <property type="molecule type" value="Genomic_DNA"/>
</dbReference>
<dbReference type="InterPro" id="IPR009057">
    <property type="entry name" value="Homeodomain-like_sf"/>
</dbReference>
<keyword evidence="3 6" id="KW-0238">DNA-binding</keyword>
<dbReference type="InterPro" id="IPR019549">
    <property type="entry name" value="Homeobox-engrailed_C-terminal"/>
</dbReference>
<evidence type="ECO:0000259" key="10">
    <source>
        <dbReference type="PROSITE" id="PS50071"/>
    </source>
</evidence>
<dbReference type="PRINTS" id="PR00026">
    <property type="entry name" value="ENGRAILED"/>
</dbReference>
<accession>A0AAV0WQZ2</accession>
<keyword evidence="5 6" id="KW-0539">Nucleus</keyword>
<dbReference type="Proteomes" id="UP001160148">
    <property type="component" value="Unassembled WGS sequence"/>
</dbReference>
<dbReference type="PANTHER" id="PTHR24341:SF6">
    <property type="entry name" value="HOMEOBOX PROTEIN INVECTED"/>
    <property type="match status" value="1"/>
</dbReference>
<evidence type="ECO:0000256" key="6">
    <source>
        <dbReference type="PROSITE-ProRule" id="PRU00108"/>
    </source>
</evidence>
<organism evidence="11 12">
    <name type="scientific">Macrosiphum euphorbiae</name>
    <name type="common">potato aphid</name>
    <dbReference type="NCBI Taxonomy" id="13131"/>
    <lineage>
        <taxon>Eukaryota</taxon>
        <taxon>Metazoa</taxon>
        <taxon>Ecdysozoa</taxon>
        <taxon>Arthropoda</taxon>
        <taxon>Hexapoda</taxon>
        <taxon>Insecta</taxon>
        <taxon>Pterygota</taxon>
        <taxon>Neoptera</taxon>
        <taxon>Paraneoptera</taxon>
        <taxon>Hemiptera</taxon>
        <taxon>Sternorrhyncha</taxon>
        <taxon>Aphidomorpha</taxon>
        <taxon>Aphidoidea</taxon>
        <taxon>Aphididae</taxon>
        <taxon>Macrosiphini</taxon>
        <taxon>Macrosiphum</taxon>
    </lineage>
</organism>
<evidence type="ECO:0000256" key="2">
    <source>
        <dbReference type="ARBA" id="ARBA00022473"/>
    </source>
</evidence>
<dbReference type="PROSITE" id="PS00033">
    <property type="entry name" value="ENGRAILED"/>
    <property type="match status" value="1"/>
</dbReference>
<dbReference type="GO" id="GO:0030182">
    <property type="term" value="P:neuron differentiation"/>
    <property type="evidence" value="ECO:0007669"/>
    <property type="project" value="TreeGrafter"/>
</dbReference>
<dbReference type="InterPro" id="IPR001356">
    <property type="entry name" value="HD"/>
</dbReference>
<feature type="compositionally biased region" description="Pro residues" evidence="9">
    <location>
        <begin position="300"/>
        <end position="311"/>
    </location>
</feature>
<dbReference type="PROSITE" id="PS00027">
    <property type="entry name" value="HOMEOBOX_1"/>
    <property type="match status" value="1"/>
</dbReference>